<keyword evidence="3" id="KW-1185">Reference proteome</keyword>
<comment type="caution">
    <text evidence="2">The sequence shown here is derived from an EMBL/GenBank/DDBJ whole genome shotgun (WGS) entry which is preliminary data.</text>
</comment>
<name>A0A9N8ZTB7_9GLOM</name>
<reference evidence="2" key="1">
    <citation type="submission" date="2021-06" db="EMBL/GenBank/DDBJ databases">
        <authorList>
            <person name="Kallberg Y."/>
            <person name="Tangrot J."/>
            <person name="Rosling A."/>
        </authorList>
    </citation>
    <scope>NUCLEOTIDE SEQUENCE</scope>
    <source>
        <strain evidence="2">FL130A</strain>
    </source>
</reference>
<evidence type="ECO:0000313" key="3">
    <source>
        <dbReference type="Proteomes" id="UP000789508"/>
    </source>
</evidence>
<dbReference type="EMBL" id="CAJVPS010000744">
    <property type="protein sequence ID" value="CAG8506157.1"/>
    <property type="molecule type" value="Genomic_DNA"/>
</dbReference>
<sequence length="409" mass="47224">MNATTPYSSEFEIRKTAHNALLARYARNYPNLLSLSALPLVQRVHFLAPNQPFELMQQEDLEPYLQWQNDGVSDFLLHEWDPYSSTSVLQDAPIYYKRWDKETLHAMLEFGRKGIRKFVAILVWEEEKQEDIQYDEPQELRQEQTKEPEKLECKNWKYYNTKEVVNWESYLSEGWELLIDLADQAFQNKMSNMYSSDDKDVAAASSESNMQNNRALNDDDEESYWNQYGQPLGNNYSTFKTTSSKILTESLLEENRSSEDIHTSGKISNVDVKNSSCNDNRLEAVSNHNRVRFDKKENDEEEKHNESTIGTTLLTSFPPPNDDPAQDEGIQHQEIPQKETEKLMISTVSSITTDMSTLLSSSSVQKEVQNNEIQKFISGAIESIYGMARLNGVSTEKFLELAWDAVMKK</sequence>
<gene>
    <name evidence="2" type="ORF">ALEPTO_LOCUS3734</name>
</gene>
<protein>
    <submittedName>
        <fullName evidence="2">4897_t:CDS:1</fullName>
    </submittedName>
</protein>
<dbReference type="OrthoDB" id="5578001at2759"/>
<feature type="region of interest" description="Disordered" evidence="1">
    <location>
        <begin position="294"/>
        <end position="317"/>
    </location>
</feature>
<dbReference type="AlphaFoldDB" id="A0A9N8ZTB7"/>
<feature type="region of interest" description="Disordered" evidence="1">
    <location>
        <begin position="198"/>
        <end position="219"/>
    </location>
</feature>
<feature type="compositionally biased region" description="Basic and acidic residues" evidence="1">
    <location>
        <begin position="294"/>
        <end position="306"/>
    </location>
</feature>
<organism evidence="2 3">
    <name type="scientific">Ambispora leptoticha</name>
    <dbReference type="NCBI Taxonomy" id="144679"/>
    <lineage>
        <taxon>Eukaryota</taxon>
        <taxon>Fungi</taxon>
        <taxon>Fungi incertae sedis</taxon>
        <taxon>Mucoromycota</taxon>
        <taxon>Glomeromycotina</taxon>
        <taxon>Glomeromycetes</taxon>
        <taxon>Archaeosporales</taxon>
        <taxon>Ambisporaceae</taxon>
        <taxon>Ambispora</taxon>
    </lineage>
</organism>
<dbReference type="Proteomes" id="UP000789508">
    <property type="component" value="Unassembled WGS sequence"/>
</dbReference>
<proteinExistence type="predicted"/>
<accession>A0A9N8ZTB7</accession>
<evidence type="ECO:0000313" key="2">
    <source>
        <dbReference type="EMBL" id="CAG8506157.1"/>
    </source>
</evidence>
<evidence type="ECO:0000256" key="1">
    <source>
        <dbReference type="SAM" id="MobiDB-lite"/>
    </source>
</evidence>